<dbReference type="InterPro" id="IPR029044">
    <property type="entry name" value="Nucleotide-diphossugar_trans"/>
</dbReference>
<proteinExistence type="inferred from homology"/>
<evidence type="ECO:0000313" key="7">
    <source>
        <dbReference type="EMBL" id="MFC5907987.1"/>
    </source>
</evidence>
<dbReference type="EC" id="2.4.-.-" evidence="7"/>
<dbReference type="RefSeq" id="WP_380582954.1">
    <property type="nucleotide sequence ID" value="NZ_JBHSQJ010000047.1"/>
</dbReference>
<sequence>MSGASGTSGYAVVVPTLGRPSLDACLAALAAAEGPPPARVVLVDDRPLDDCHPLPVQVPPRLADRVETVPSLAGGPAVARNTGWRAVKEPWVVFLDDDTVPGPYWARELTADLAAAGPGTAAVQGVIDVPLPPDRRPTDWERGTAGLARAAWITADLACRREALESVGGFDERFPRAFREDADLALRLMDAGWQLRHGRRHTTHPVRPAPGPWASLRAQRGNQDDALMTRLHGRDWWTRARAPRGRLPRHAAVTAAGAGAIVALACGGRRVAAASVLGWALGTGEFAWKRIAPGPRTVEEIRAMVLTSLAIPPAACAHWLLGWARHRTARPWTAPQARPRAEGDAEAGAGADADAVGREAA</sequence>
<dbReference type="Pfam" id="PF00535">
    <property type="entry name" value="Glycos_transf_2"/>
    <property type="match status" value="1"/>
</dbReference>
<protein>
    <submittedName>
        <fullName evidence="7">Glycosyltransferase family 2 protein</fullName>
        <ecNumber evidence="7">2.4.-.-</ecNumber>
    </submittedName>
</protein>
<evidence type="ECO:0000256" key="4">
    <source>
        <dbReference type="ARBA" id="ARBA00022679"/>
    </source>
</evidence>
<comment type="similarity">
    <text evidence="2">Belongs to the glycosyltransferase 2 family.</text>
</comment>
<evidence type="ECO:0000256" key="5">
    <source>
        <dbReference type="SAM" id="MobiDB-lite"/>
    </source>
</evidence>
<evidence type="ECO:0000256" key="1">
    <source>
        <dbReference type="ARBA" id="ARBA00004776"/>
    </source>
</evidence>
<dbReference type="EMBL" id="JBHSQJ010000047">
    <property type="protein sequence ID" value="MFC5907987.1"/>
    <property type="molecule type" value="Genomic_DNA"/>
</dbReference>
<comment type="pathway">
    <text evidence="1">Cell wall biogenesis; cell wall polysaccharide biosynthesis.</text>
</comment>
<keyword evidence="3 7" id="KW-0328">Glycosyltransferase</keyword>
<evidence type="ECO:0000256" key="3">
    <source>
        <dbReference type="ARBA" id="ARBA00022676"/>
    </source>
</evidence>
<gene>
    <name evidence="7" type="ORF">ACFP3V_12280</name>
</gene>
<keyword evidence="8" id="KW-1185">Reference proteome</keyword>
<evidence type="ECO:0000313" key="8">
    <source>
        <dbReference type="Proteomes" id="UP001596174"/>
    </source>
</evidence>
<name>A0ABW1G3A4_9ACTN</name>
<accession>A0ABW1G3A4</accession>
<reference evidence="8" key="1">
    <citation type="journal article" date="2019" name="Int. J. Syst. Evol. Microbiol.">
        <title>The Global Catalogue of Microorganisms (GCM) 10K type strain sequencing project: providing services to taxonomists for standard genome sequencing and annotation.</title>
        <authorList>
            <consortium name="The Broad Institute Genomics Platform"/>
            <consortium name="The Broad Institute Genome Sequencing Center for Infectious Disease"/>
            <person name="Wu L."/>
            <person name="Ma J."/>
        </authorList>
    </citation>
    <scope>NUCLEOTIDE SEQUENCE [LARGE SCALE GENOMIC DNA]</scope>
    <source>
        <strain evidence="8">JCM 4816</strain>
    </source>
</reference>
<feature type="region of interest" description="Disordered" evidence="5">
    <location>
        <begin position="332"/>
        <end position="361"/>
    </location>
</feature>
<evidence type="ECO:0000256" key="2">
    <source>
        <dbReference type="ARBA" id="ARBA00006739"/>
    </source>
</evidence>
<comment type="caution">
    <text evidence="7">The sequence shown here is derived from an EMBL/GenBank/DDBJ whole genome shotgun (WGS) entry which is preliminary data.</text>
</comment>
<dbReference type="PANTHER" id="PTHR43179">
    <property type="entry name" value="RHAMNOSYLTRANSFERASE WBBL"/>
    <property type="match status" value="1"/>
</dbReference>
<dbReference type="GO" id="GO:0016757">
    <property type="term" value="F:glycosyltransferase activity"/>
    <property type="evidence" value="ECO:0007669"/>
    <property type="project" value="UniProtKB-KW"/>
</dbReference>
<dbReference type="Proteomes" id="UP001596174">
    <property type="component" value="Unassembled WGS sequence"/>
</dbReference>
<organism evidence="7 8">
    <name type="scientific">Streptacidiphilus monticola</name>
    <dbReference type="NCBI Taxonomy" id="2161674"/>
    <lineage>
        <taxon>Bacteria</taxon>
        <taxon>Bacillati</taxon>
        <taxon>Actinomycetota</taxon>
        <taxon>Actinomycetes</taxon>
        <taxon>Kitasatosporales</taxon>
        <taxon>Streptomycetaceae</taxon>
        <taxon>Streptacidiphilus</taxon>
    </lineage>
</organism>
<keyword evidence="4 7" id="KW-0808">Transferase</keyword>
<dbReference type="SUPFAM" id="SSF53448">
    <property type="entry name" value="Nucleotide-diphospho-sugar transferases"/>
    <property type="match status" value="1"/>
</dbReference>
<feature type="domain" description="Glycosyltransferase 2-like" evidence="6">
    <location>
        <begin position="12"/>
        <end position="121"/>
    </location>
</feature>
<dbReference type="InterPro" id="IPR001173">
    <property type="entry name" value="Glyco_trans_2-like"/>
</dbReference>
<evidence type="ECO:0000259" key="6">
    <source>
        <dbReference type="Pfam" id="PF00535"/>
    </source>
</evidence>
<dbReference type="PANTHER" id="PTHR43179:SF12">
    <property type="entry name" value="GALACTOFURANOSYLTRANSFERASE GLFT2"/>
    <property type="match status" value="1"/>
</dbReference>
<dbReference type="Gene3D" id="3.90.550.10">
    <property type="entry name" value="Spore Coat Polysaccharide Biosynthesis Protein SpsA, Chain A"/>
    <property type="match status" value="1"/>
</dbReference>